<proteinExistence type="predicted"/>
<dbReference type="Proteomes" id="UP000004474">
    <property type="component" value="Unassembled WGS sequence"/>
</dbReference>
<dbReference type="STRING" id="1210046.B277_15454"/>
<organism evidence="5 7">
    <name type="scientific">Janibacter hoylei PVAS-1</name>
    <dbReference type="NCBI Taxonomy" id="1210046"/>
    <lineage>
        <taxon>Bacteria</taxon>
        <taxon>Bacillati</taxon>
        <taxon>Actinomycetota</taxon>
        <taxon>Actinomycetes</taxon>
        <taxon>Micrococcales</taxon>
        <taxon>Intrasporangiaceae</taxon>
        <taxon>Janibacter</taxon>
    </lineage>
</organism>
<keyword evidence="3" id="KW-0560">Oxidoreductase</keyword>
<gene>
    <name evidence="6" type="primary">ssuE</name>
    <name evidence="5" type="ORF">B277_15454</name>
    <name evidence="6" type="ORF">CWN80_08560</name>
</gene>
<dbReference type="SUPFAM" id="SSF52218">
    <property type="entry name" value="Flavoproteins"/>
    <property type="match status" value="1"/>
</dbReference>
<feature type="domain" description="NADPH-dependent FMN reductase-like" evidence="4">
    <location>
        <begin position="4"/>
        <end position="142"/>
    </location>
</feature>
<keyword evidence="8" id="KW-1185">Reference proteome</keyword>
<sequence>MAVIATISSSPSTSSRTEAVLGDLSHRVQRAGHLIAPIVLRDLPAEPLLRADTDDDDIARAACTLARADAVIVSTPVYKAAYSGLLKAFLDLLPQTGLKDKVVLPIATGGSPAHVLAVDYALRPVLASLAPSAITPGWFVLASEVTRHDGGEVSIAESAAGPLAEVTRVFLDAVAGRSLVAAAEAAHRGDLLARSVAVA</sequence>
<dbReference type="EMBL" id="ALWX01000089">
    <property type="protein sequence ID" value="EKA59940.1"/>
    <property type="molecule type" value="Genomic_DNA"/>
</dbReference>
<dbReference type="Proteomes" id="UP000288711">
    <property type="component" value="Unassembled WGS sequence"/>
</dbReference>
<dbReference type="PANTHER" id="PTHR43408:SF1">
    <property type="entry name" value="FMN REDUCTASE (NADPH)"/>
    <property type="match status" value="1"/>
</dbReference>
<dbReference type="EMBL" id="PIPF01000007">
    <property type="protein sequence ID" value="RWU83778.1"/>
    <property type="molecule type" value="Genomic_DNA"/>
</dbReference>
<dbReference type="GO" id="GO:0008752">
    <property type="term" value="F:FMN reductase [NAD(P)H] activity"/>
    <property type="evidence" value="ECO:0007669"/>
    <property type="project" value="InterPro"/>
</dbReference>
<name>K1DTW1_9MICO</name>
<dbReference type="InterPro" id="IPR005025">
    <property type="entry name" value="FMN_Rdtase-like_dom"/>
</dbReference>
<evidence type="ECO:0000313" key="7">
    <source>
        <dbReference type="Proteomes" id="UP000004474"/>
    </source>
</evidence>
<dbReference type="GO" id="GO:0046306">
    <property type="term" value="P:alkanesulfonate catabolic process"/>
    <property type="evidence" value="ECO:0007669"/>
    <property type="project" value="InterPro"/>
</dbReference>
<keyword evidence="1" id="KW-0285">Flavoprotein</keyword>
<dbReference type="InterPro" id="IPR029039">
    <property type="entry name" value="Flavoprotein-like_sf"/>
</dbReference>
<accession>K1DTW1</accession>
<protein>
    <submittedName>
        <fullName evidence="6">FMN reductase (NADPH)</fullName>
    </submittedName>
    <submittedName>
        <fullName evidence="5">Putative NAD(P)H-dependent FMN reductase</fullName>
    </submittedName>
</protein>
<reference evidence="6 8" key="1">
    <citation type="journal article" date="2009" name="Int. J. Syst. Evol. Microbiol.">
        <title>Janibacter hoylei sp. nov., Bacillus isronensis sp. nov. and Bacillus aryabhattai sp. nov., isolated from cryotubes used for collecting air from the upper atmosphere.</title>
        <authorList>
            <person name="Shivaji S."/>
            <person name="Chaturvedi P."/>
            <person name="Begum Z."/>
            <person name="Pindi P.K."/>
            <person name="Manorama R."/>
            <person name="Padmanaban D.A."/>
            <person name="Shouche Y.S."/>
            <person name="Pawar S."/>
            <person name="Vaishampayan P."/>
            <person name="Dutt C.B."/>
            <person name="Datta G.N."/>
            <person name="Manchanda R.K."/>
            <person name="Rao U.R."/>
            <person name="Bhargava P.M."/>
            <person name="Narlikar J.V."/>
        </authorList>
    </citation>
    <scope>NUCLEOTIDE SEQUENCE [LARGE SCALE GENOMIC DNA]</scope>
    <source>
        <strain evidence="6 8">PVAS-1</strain>
    </source>
</reference>
<dbReference type="Pfam" id="PF03358">
    <property type="entry name" value="FMN_red"/>
    <property type="match status" value="1"/>
</dbReference>
<dbReference type="InterPro" id="IPR051814">
    <property type="entry name" value="NAD(P)H-dep_FMN_reductase"/>
</dbReference>
<keyword evidence="2" id="KW-0288">FMN</keyword>
<reference evidence="5 7" key="2">
    <citation type="journal article" date="2012" name="J. Bacteriol.">
        <title>Genome Sequence of Janibacter hoylei MTCC8307, Isolated from the Stratospheric Air.</title>
        <authorList>
            <person name="Pawar S.P."/>
            <person name="Dhotre D.P."/>
            <person name="Shetty S.A."/>
            <person name="Chowdhury S.P."/>
            <person name="Chaudhari B.L."/>
            <person name="Shouche Y.S."/>
        </authorList>
    </citation>
    <scope>NUCLEOTIDE SEQUENCE [LARGE SCALE GENOMIC DNA]</scope>
    <source>
        <strain evidence="5 7">PVAS-1</strain>
    </source>
</reference>
<comment type="caution">
    <text evidence="5">The sequence shown here is derived from an EMBL/GenBank/DDBJ whole genome shotgun (WGS) entry which is preliminary data.</text>
</comment>
<dbReference type="PANTHER" id="PTHR43408">
    <property type="entry name" value="FMN REDUCTASE (NADPH)"/>
    <property type="match status" value="1"/>
</dbReference>
<evidence type="ECO:0000256" key="1">
    <source>
        <dbReference type="ARBA" id="ARBA00022630"/>
    </source>
</evidence>
<dbReference type="PATRIC" id="fig|1210046.3.peg.2969"/>
<dbReference type="RefSeq" id="WP_007929703.1">
    <property type="nucleotide sequence ID" value="NZ_ALWX01000089.1"/>
</dbReference>
<dbReference type="AlphaFoldDB" id="K1DTW1"/>
<evidence type="ECO:0000313" key="8">
    <source>
        <dbReference type="Proteomes" id="UP000288711"/>
    </source>
</evidence>
<evidence type="ECO:0000313" key="5">
    <source>
        <dbReference type="EMBL" id="EKA59940.1"/>
    </source>
</evidence>
<evidence type="ECO:0000313" key="6">
    <source>
        <dbReference type="EMBL" id="RWU83778.1"/>
    </source>
</evidence>
<evidence type="ECO:0000256" key="3">
    <source>
        <dbReference type="ARBA" id="ARBA00023002"/>
    </source>
</evidence>
<dbReference type="InterPro" id="IPR020048">
    <property type="entry name" value="NADPH-dep_FMN_reduc_SsuE"/>
</dbReference>
<evidence type="ECO:0000259" key="4">
    <source>
        <dbReference type="Pfam" id="PF03358"/>
    </source>
</evidence>
<evidence type="ECO:0000256" key="2">
    <source>
        <dbReference type="ARBA" id="ARBA00022643"/>
    </source>
</evidence>
<dbReference type="eggNOG" id="COG0431">
    <property type="taxonomic scope" value="Bacteria"/>
</dbReference>
<dbReference type="NCBIfam" id="TIGR03567">
    <property type="entry name" value="FMN_reduc_SsuE"/>
    <property type="match status" value="1"/>
</dbReference>
<dbReference type="OrthoDB" id="70840at2"/>
<dbReference type="Gene3D" id="3.40.50.360">
    <property type="match status" value="1"/>
</dbReference>
<reference evidence="6" key="3">
    <citation type="submission" date="2017-11" db="EMBL/GenBank/DDBJ databases">
        <authorList>
            <person name="Seuylemezian A."/>
            <person name="Cooper K."/>
            <person name="Vaishampayan P."/>
        </authorList>
    </citation>
    <scope>NUCLEOTIDE SEQUENCE</scope>
    <source>
        <strain evidence="6">PVAS-1</strain>
    </source>
</reference>